<reference evidence="2" key="1">
    <citation type="submission" date="2021-02" db="EMBL/GenBank/DDBJ databases">
        <authorList>
            <person name="Nowell W R."/>
        </authorList>
    </citation>
    <scope>NUCLEOTIDE SEQUENCE</scope>
</reference>
<feature type="domain" description="SKP1 component dimerisation" evidence="1">
    <location>
        <begin position="1"/>
        <end position="46"/>
    </location>
</feature>
<dbReference type="Pfam" id="PF01466">
    <property type="entry name" value="Skp1"/>
    <property type="match status" value="1"/>
</dbReference>
<dbReference type="InterPro" id="IPR036296">
    <property type="entry name" value="SKP1-like_dim_sf"/>
</dbReference>
<dbReference type="Proteomes" id="UP000663823">
    <property type="component" value="Unassembled WGS sequence"/>
</dbReference>
<gene>
    <name evidence="2" type="ORF">OTI717_LOCUS42255</name>
</gene>
<dbReference type="SUPFAM" id="SSF81382">
    <property type="entry name" value="Skp1 dimerisation domain-like"/>
    <property type="match status" value="1"/>
</dbReference>
<name>A0A820I858_9BILA</name>
<organism evidence="2 3">
    <name type="scientific">Rotaria sordida</name>
    <dbReference type="NCBI Taxonomy" id="392033"/>
    <lineage>
        <taxon>Eukaryota</taxon>
        <taxon>Metazoa</taxon>
        <taxon>Spiralia</taxon>
        <taxon>Gnathifera</taxon>
        <taxon>Rotifera</taxon>
        <taxon>Eurotatoria</taxon>
        <taxon>Bdelloidea</taxon>
        <taxon>Philodinida</taxon>
        <taxon>Philodinidae</taxon>
        <taxon>Rotaria</taxon>
    </lineage>
</organism>
<dbReference type="PANTHER" id="PTHR11165">
    <property type="entry name" value="SKP1"/>
    <property type="match status" value="1"/>
</dbReference>
<dbReference type="InterPro" id="IPR016897">
    <property type="entry name" value="SKP1"/>
</dbReference>
<dbReference type="EMBL" id="CAJOAX010049298">
    <property type="protein sequence ID" value="CAF4307887.1"/>
    <property type="molecule type" value="Genomic_DNA"/>
</dbReference>
<sequence length="49" mass="5761">LLDVTCTSVANMIKGKTSEEIRQTFNIKNDFTPQEEEQIKKENEWCENK</sequence>
<dbReference type="InterPro" id="IPR011333">
    <property type="entry name" value="SKP1/BTB/POZ_sf"/>
</dbReference>
<feature type="non-terminal residue" evidence="2">
    <location>
        <position position="1"/>
    </location>
</feature>
<comment type="caution">
    <text evidence="2">The sequence shown here is derived from an EMBL/GenBank/DDBJ whole genome shotgun (WGS) entry which is preliminary data.</text>
</comment>
<protein>
    <recommendedName>
        <fullName evidence="1">SKP1 component dimerisation domain-containing protein</fullName>
    </recommendedName>
</protein>
<dbReference type="GO" id="GO:0006511">
    <property type="term" value="P:ubiquitin-dependent protein catabolic process"/>
    <property type="evidence" value="ECO:0007669"/>
    <property type="project" value="InterPro"/>
</dbReference>
<evidence type="ECO:0000313" key="2">
    <source>
        <dbReference type="EMBL" id="CAF4307887.1"/>
    </source>
</evidence>
<evidence type="ECO:0000313" key="3">
    <source>
        <dbReference type="Proteomes" id="UP000663823"/>
    </source>
</evidence>
<evidence type="ECO:0000259" key="1">
    <source>
        <dbReference type="Pfam" id="PF01466"/>
    </source>
</evidence>
<proteinExistence type="predicted"/>
<dbReference type="AlphaFoldDB" id="A0A820I858"/>
<accession>A0A820I858</accession>
<dbReference type="InterPro" id="IPR016072">
    <property type="entry name" value="Skp1_comp_dimer"/>
</dbReference>
<dbReference type="Gene3D" id="3.30.710.10">
    <property type="entry name" value="Potassium Channel Kv1.1, Chain A"/>
    <property type="match status" value="1"/>
</dbReference>